<comment type="caution">
    <text evidence="1">The sequence shown here is derived from an EMBL/GenBank/DDBJ whole genome shotgun (WGS) entry which is preliminary data.</text>
</comment>
<accession>A0A1R3H9R7</accession>
<reference evidence="2" key="1">
    <citation type="submission" date="2013-09" db="EMBL/GenBank/DDBJ databases">
        <title>Corchorus olitorius genome sequencing.</title>
        <authorList>
            <person name="Alam M."/>
            <person name="Haque M.S."/>
            <person name="Islam M.S."/>
            <person name="Emdad E.M."/>
            <person name="Islam M.M."/>
            <person name="Ahmed B."/>
            <person name="Halim A."/>
            <person name="Hossen Q.M.M."/>
            <person name="Hossain M.Z."/>
            <person name="Ahmed R."/>
            <person name="Khan M.M."/>
            <person name="Islam R."/>
            <person name="Rashid M.M."/>
            <person name="Khan S.A."/>
            <person name="Rahman M.S."/>
            <person name="Alam M."/>
            <person name="Yahiya A.S."/>
            <person name="Khan M.S."/>
            <person name="Azam M.S."/>
            <person name="Haque T."/>
            <person name="Lashkar M.Z.H."/>
            <person name="Akhand A.I."/>
            <person name="Morshed G."/>
            <person name="Roy S."/>
            <person name="Uddin K.S."/>
            <person name="Rabeya T."/>
            <person name="Hossain A.S."/>
            <person name="Chowdhury A."/>
            <person name="Snigdha A.R."/>
            <person name="Mortoza M.S."/>
            <person name="Matin S.A."/>
            <person name="Hoque S.M.E."/>
            <person name="Islam M.K."/>
            <person name="Roy D.K."/>
            <person name="Haider R."/>
            <person name="Moosa M.M."/>
            <person name="Elias S.M."/>
            <person name="Hasan A.M."/>
            <person name="Jahan S."/>
            <person name="Shafiuddin M."/>
            <person name="Mahmood N."/>
            <person name="Shommy N.S."/>
        </authorList>
    </citation>
    <scope>NUCLEOTIDE SEQUENCE [LARGE SCALE GENOMIC DNA]</scope>
    <source>
        <strain evidence="2">cv. O-4</strain>
    </source>
</reference>
<sequence>MAESNGNDVNVLGSWARPFVFRPKSALSLKSVNFEYVEEI</sequence>
<evidence type="ECO:0000313" key="1">
    <source>
        <dbReference type="EMBL" id="OMO67092.1"/>
    </source>
</evidence>
<protein>
    <submittedName>
        <fullName evidence="1">Uncharacterized protein</fullName>
    </submittedName>
</protein>
<organism evidence="1 2">
    <name type="scientific">Corchorus olitorius</name>
    <dbReference type="NCBI Taxonomy" id="93759"/>
    <lineage>
        <taxon>Eukaryota</taxon>
        <taxon>Viridiplantae</taxon>
        <taxon>Streptophyta</taxon>
        <taxon>Embryophyta</taxon>
        <taxon>Tracheophyta</taxon>
        <taxon>Spermatophyta</taxon>
        <taxon>Magnoliopsida</taxon>
        <taxon>eudicotyledons</taxon>
        <taxon>Gunneridae</taxon>
        <taxon>Pentapetalae</taxon>
        <taxon>rosids</taxon>
        <taxon>malvids</taxon>
        <taxon>Malvales</taxon>
        <taxon>Malvaceae</taxon>
        <taxon>Grewioideae</taxon>
        <taxon>Apeibeae</taxon>
        <taxon>Corchorus</taxon>
    </lineage>
</organism>
<name>A0A1R3H9R7_9ROSI</name>
<dbReference type="Proteomes" id="UP000187203">
    <property type="component" value="Unassembled WGS sequence"/>
</dbReference>
<dbReference type="EMBL" id="AWUE01020678">
    <property type="protein sequence ID" value="OMO67092.1"/>
    <property type="molecule type" value="Genomic_DNA"/>
</dbReference>
<evidence type="ECO:0000313" key="2">
    <source>
        <dbReference type="Proteomes" id="UP000187203"/>
    </source>
</evidence>
<gene>
    <name evidence="1" type="ORF">COLO4_30230</name>
</gene>
<dbReference type="AlphaFoldDB" id="A0A1R3H9R7"/>
<proteinExistence type="predicted"/>
<dbReference type="Gene3D" id="3.40.30.10">
    <property type="entry name" value="Glutaredoxin"/>
    <property type="match status" value="1"/>
</dbReference>
<keyword evidence="2" id="KW-1185">Reference proteome</keyword>